<dbReference type="PANTHER" id="PTHR46513:SF13">
    <property type="entry name" value="EGF-LIKE DOMAIN-CONTAINING PROTEIN"/>
    <property type="match status" value="1"/>
</dbReference>
<keyword evidence="3" id="KW-0677">Repeat</keyword>
<dbReference type="Pfam" id="PF00058">
    <property type="entry name" value="Ldl_recept_b"/>
    <property type="match status" value="2"/>
</dbReference>
<dbReference type="InterPro" id="IPR011042">
    <property type="entry name" value="6-blade_b-propeller_TolB-like"/>
</dbReference>
<dbReference type="SMART" id="SM00135">
    <property type="entry name" value="LY"/>
    <property type="match status" value="2"/>
</dbReference>
<evidence type="ECO:0000256" key="5">
    <source>
        <dbReference type="ARBA" id="ARBA00023180"/>
    </source>
</evidence>
<dbReference type="PROSITE" id="PS51120">
    <property type="entry name" value="LDLRB"/>
    <property type="match status" value="3"/>
</dbReference>
<dbReference type="InterPro" id="IPR000033">
    <property type="entry name" value="LDLR_classB_rpt"/>
</dbReference>
<organism evidence="7 8">
    <name type="scientific">Probosciger aterrimus</name>
    <name type="common">Palm cockatoo</name>
    <dbReference type="NCBI Taxonomy" id="141839"/>
    <lineage>
        <taxon>Eukaryota</taxon>
        <taxon>Metazoa</taxon>
        <taxon>Chordata</taxon>
        <taxon>Craniata</taxon>
        <taxon>Vertebrata</taxon>
        <taxon>Euteleostomi</taxon>
        <taxon>Archelosauria</taxon>
        <taxon>Archosauria</taxon>
        <taxon>Dinosauria</taxon>
        <taxon>Saurischia</taxon>
        <taxon>Theropoda</taxon>
        <taxon>Coelurosauria</taxon>
        <taxon>Aves</taxon>
        <taxon>Neognathae</taxon>
        <taxon>Neoaves</taxon>
        <taxon>Telluraves</taxon>
        <taxon>Australaves</taxon>
        <taxon>Psittaciformes</taxon>
        <taxon>Cacatuidae</taxon>
        <taxon>Probosciger</taxon>
    </lineage>
</organism>
<dbReference type="SUPFAM" id="SSF63825">
    <property type="entry name" value="YWTD domain"/>
    <property type="match status" value="1"/>
</dbReference>
<keyword evidence="4" id="KW-1015">Disulfide bond</keyword>
<dbReference type="Proteomes" id="UP000562415">
    <property type="component" value="Unassembled WGS sequence"/>
</dbReference>
<feature type="repeat" description="LDL-receptor class B" evidence="6">
    <location>
        <begin position="43"/>
        <end position="86"/>
    </location>
</feature>
<comment type="caution">
    <text evidence="7">The sequence shown here is derived from an EMBL/GenBank/DDBJ whole genome shotgun (WGS) entry which is preliminary data.</text>
</comment>
<accession>A0A7K5F1W3</accession>
<evidence type="ECO:0000256" key="3">
    <source>
        <dbReference type="ARBA" id="ARBA00022737"/>
    </source>
</evidence>
<evidence type="ECO:0000256" key="2">
    <source>
        <dbReference type="ARBA" id="ARBA00022729"/>
    </source>
</evidence>
<evidence type="ECO:0000256" key="4">
    <source>
        <dbReference type="ARBA" id="ARBA00023157"/>
    </source>
</evidence>
<dbReference type="FunFam" id="2.120.10.30:FF:000241">
    <property type="entry name" value="Low-density lipoprotein receptor-related protein 6"/>
    <property type="match status" value="1"/>
</dbReference>
<gene>
    <name evidence="7" type="primary">Lrp2</name>
    <name evidence="7" type="ORF">PROATE_R04708</name>
</gene>
<proteinExistence type="predicted"/>
<keyword evidence="8" id="KW-1185">Reference proteome</keyword>
<evidence type="ECO:0000313" key="8">
    <source>
        <dbReference type="Proteomes" id="UP000562415"/>
    </source>
</evidence>
<sequence>HLYWTDAGTNRIEVAKLDGRYRKWLIFSLLDQPAAIAVNPKRGLMYWTDWGRQPKIECAWMDGQQRQTLVSEDLGWPTGLSIDYLNNDRIYWSDSKENIIESMRPDGTDRTIVLHGGKNLDAINVIVTKMY</sequence>
<dbReference type="Gene3D" id="2.120.10.30">
    <property type="entry name" value="TolB, C-terminal domain"/>
    <property type="match status" value="1"/>
</dbReference>
<dbReference type="PANTHER" id="PTHR46513">
    <property type="entry name" value="VITELLOGENIN RECEPTOR-LIKE PROTEIN-RELATED-RELATED"/>
    <property type="match status" value="1"/>
</dbReference>
<name>A0A7K5F1W3_PROAR</name>
<dbReference type="AlphaFoldDB" id="A0A7K5F1W3"/>
<keyword evidence="1" id="KW-0245">EGF-like domain</keyword>
<reference evidence="7 8" key="1">
    <citation type="submission" date="2019-09" db="EMBL/GenBank/DDBJ databases">
        <title>Bird 10,000 Genomes (B10K) Project - Family phase.</title>
        <authorList>
            <person name="Zhang G."/>
        </authorList>
    </citation>
    <scope>NUCLEOTIDE SEQUENCE [LARGE SCALE GENOMIC DNA]</scope>
    <source>
        <strain evidence="7">B10K-DU-017-47</strain>
    </source>
</reference>
<feature type="non-terminal residue" evidence="7">
    <location>
        <position position="1"/>
    </location>
</feature>
<feature type="repeat" description="LDL-receptor class B" evidence="6">
    <location>
        <begin position="1"/>
        <end position="42"/>
    </location>
</feature>
<dbReference type="OrthoDB" id="6375837at2759"/>
<feature type="repeat" description="LDL-receptor class B" evidence="6">
    <location>
        <begin position="88"/>
        <end position="131"/>
    </location>
</feature>
<dbReference type="InterPro" id="IPR050778">
    <property type="entry name" value="Cueball_EGF_LRP_Nidogen"/>
</dbReference>
<keyword evidence="5" id="KW-0325">Glycoprotein</keyword>
<evidence type="ECO:0000256" key="6">
    <source>
        <dbReference type="PROSITE-ProRule" id="PRU00461"/>
    </source>
</evidence>
<evidence type="ECO:0000313" key="7">
    <source>
        <dbReference type="EMBL" id="NWS38569.1"/>
    </source>
</evidence>
<dbReference type="EMBL" id="VYZH01000203">
    <property type="protein sequence ID" value="NWS38569.1"/>
    <property type="molecule type" value="Genomic_DNA"/>
</dbReference>
<feature type="non-terminal residue" evidence="7">
    <location>
        <position position="131"/>
    </location>
</feature>
<keyword evidence="2" id="KW-0732">Signal</keyword>
<protein>
    <submittedName>
        <fullName evidence="7">LRP2 protein</fullName>
    </submittedName>
</protein>
<evidence type="ECO:0000256" key="1">
    <source>
        <dbReference type="ARBA" id="ARBA00022536"/>
    </source>
</evidence>